<dbReference type="PROSITE" id="PS00411">
    <property type="entry name" value="KINESIN_MOTOR_1"/>
    <property type="match status" value="1"/>
</dbReference>
<dbReference type="SMART" id="SM00129">
    <property type="entry name" value="KISc"/>
    <property type="match status" value="1"/>
</dbReference>
<feature type="compositionally biased region" description="Acidic residues" evidence="11">
    <location>
        <begin position="1036"/>
        <end position="1045"/>
    </location>
</feature>
<keyword evidence="14" id="KW-1185">Reference proteome</keyword>
<dbReference type="InterPro" id="IPR000253">
    <property type="entry name" value="FHA_dom"/>
</dbReference>
<dbReference type="GO" id="GO:0005524">
    <property type="term" value="F:ATP binding"/>
    <property type="evidence" value="ECO:0007669"/>
    <property type="project" value="UniProtKB-KW"/>
</dbReference>
<accession>A0A2B4SK68</accession>
<dbReference type="InterPro" id="IPR036961">
    <property type="entry name" value="Kinesin_motor_dom_sf"/>
</dbReference>
<feature type="compositionally biased region" description="Pro residues" evidence="11">
    <location>
        <begin position="1128"/>
        <end position="1137"/>
    </location>
</feature>
<feature type="compositionally biased region" description="Polar residues" evidence="11">
    <location>
        <begin position="55"/>
        <end position="70"/>
    </location>
</feature>
<evidence type="ECO:0000256" key="9">
    <source>
        <dbReference type="PROSITE-ProRule" id="PRU00283"/>
    </source>
</evidence>
<dbReference type="InterPro" id="IPR001752">
    <property type="entry name" value="Kinesin_motor_dom"/>
</dbReference>
<dbReference type="InterPro" id="IPR056523">
    <property type="entry name" value="4HB_KIF14"/>
</dbReference>
<dbReference type="Pfam" id="PF00498">
    <property type="entry name" value="FHA"/>
    <property type="match status" value="1"/>
</dbReference>
<gene>
    <name evidence="13" type="primary">KIF14</name>
    <name evidence="13" type="ORF">AWC38_SpisGene5465</name>
</gene>
<evidence type="ECO:0000259" key="12">
    <source>
        <dbReference type="PROSITE" id="PS50067"/>
    </source>
</evidence>
<dbReference type="GO" id="GO:0008017">
    <property type="term" value="F:microtubule binding"/>
    <property type="evidence" value="ECO:0007669"/>
    <property type="project" value="InterPro"/>
</dbReference>
<dbReference type="GO" id="GO:0007018">
    <property type="term" value="P:microtubule-based movement"/>
    <property type="evidence" value="ECO:0007669"/>
    <property type="project" value="InterPro"/>
</dbReference>
<feature type="region of interest" description="Disordered" evidence="11">
    <location>
        <begin position="1539"/>
        <end position="1580"/>
    </location>
</feature>
<dbReference type="InterPro" id="IPR032405">
    <property type="entry name" value="Kinesin_assoc"/>
</dbReference>
<keyword evidence="2" id="KW-0963">Cytoplasm</keyword>
<keyword evidence="6 10" id="KW-0175">Coiled coil</keyword>
<dbReference type="Gene3D" id="2.60.200.20">
    <property type="match status" value="1"/>
</dbReference>
<dbReference type="PANTHER" id="PTHR47117:SF5">
    <property type="entry name" value="KINESIN-LIKE PROTEIN KIF14"/>
    <property type="match status" value="1"/>
</dbReference>
<dbReference type="STRING" id="50429.A0A2B4SK68"/>
<dbReference type="PANTHER" id="PTHR47117">
    <property type="entry name" value="STAR-RELATED LIPID TRANSFER PROTEIN 9"/>
    <property type="match status" value="1"/>
</dbReference>
<sequence>MSTPTKARGKRALPSIPLNRAASSDGIVTTTPKSSKVISKKTNLDSARVDVMKNRNYTSQQKQKNGTIMNSKAPATELISRRKDLSSSESGSNTSSPLNSPRATRKATVRPVVAEVIDKFSSKSQTIEGNEIKEETSGSEKKIARVLPMTPQFIEEHLITNTESEPSSTKPYDDSSLIINKLQSTLGLLKGNDGVKGFEDKMDSGVPPALKPPMSTAPQQVSSAGGDGEGSSVRVGVRVRPFLPREEKDPNVKLCISMKDHETVITSDAGMEYQFNYDYSIWSFDPKDPNYVDQEKLYKLMGQPLLNSAFEGYNTCLFAYGQLQFTVEISYFEIYNERIHDLLASSKKKDGKRAQLRVREHPILGPFVQDLTTYTASSYADVESWLAVGNSIRATAATGMNDKSSRSHSVFTLVMTQTRTEIFEDSETQMTTASKINLIDLAGSERASQVLNDQVVKTAETAALRLKEGGSINKSLHTLGKVISLLSDREAQSKKKMYIPYRDSTLTCNPDGTGDWFLKVTIIAIEFLTFPVRIILFFLSLTLFKYAQRARTIVNRAIINEDPNAKIIRELKAEIERLKQSHVEGNQQISARALAEVASLREKLKETQRLLAESTRNWQEKLAITEKRKLEEAEKLKKAGISFKVDNRLPNLVNLNEDPQLSEMLLYMLKEGETTVGQNDHDIKLSGALVAETHCVLRNNGDKVTVSPIGDALTYVNGQLIIEETVLHHADRVVIGGDHFFRLNHPKEVKKRKISKSEAPEGNTPEAAVLKDFEFARNELAQAQNARLQAELEEAREEARIQAQEEIVARIQEAKEAAQQEMTEQKQIYEEKVSTLHEAMESLTAEKEQAEQSKQTAVEKISELKAHRLLLEQEILNNRKRLQMEALAAKQALEETKMNQVRIITELEKEKKKMQDDVLKLKEAKQNRDKIREEFKASFNSIGRKNSLADDPNKKELLRITMFLREANKISQSLSKNITFSRDDVVVDGKSEMKIRLNNTKKGLTTIWSLEKFQSALEQMRELYQQRDNDSISGESGDEVDPFNDPDDKWEKDFKLDSASNRRSTSTSSSGLSSRARSSSAGKAQGFSPNKAESIFAKYRNQQTQGSTTEAPEAPSDDQGTSSERPVPDTPGRPPVAPISRRKSETRRPGPSLPRLCRDSLKNYVDSLKDLPSPFNEPMYEKVLRVVKEIKKSVATLVKANQDKITSVAEGHQCCVSTTISLQMLSEHVRMWGTAEINNEPFVELSSQLLDTVRRLAGHVIGIIEILDGSSSNIDDLVGAFNDDVIHIVRHTAKMAVLSSQEEKPKDENTSSVCEADSELNKAFVEGQDMSMELSVRDSMSALSEIQEKIQTRDLDSCSTGVEREITEHAVALVRTTSDFVHQGREVQMQLATTSNNSSCRKNTGHNRLISVKKFVSSVNTLLQRTRDLASSVRMACEDMDLEKLVSLPEEICSSAGNIVRQKRAFIETEYSASVGSNQDILDEIGYLEKKCNDVEVAAGDLRKTVTKFLFLSPAPKSLQKKRNYKVFGTEDDHSDVTNYSPFIGGSNHTRTPLVSRSKKLISGKESRSPRKLWSKESPV</sequence>
<dbReference type="PRINTS" id="PR00380">
    <property type="entry name" value="KINESINHEAVY"/>
</dbReference>
<feature type="compositionally biased region" description="Polar residues" evidence="11">
    <location>
        <begin position="1101"/>
        <end position="1110"/>
    </location>
</feature>
<evidence type="ECO:0000256" key="3">
    <source>
        <dbReference type="ARBA" id="ARBA00022701"/>
    </source>
</evidence>
<dbReference type="OrthoDB" id="3176171at2759"/>
<dbReference type="Pfam" id="PF00225">
    <property type="entry name" value="Kinesin"/>
    <property type="match status" value="2"/>
</dbReference>
<keyword evidence="7" id="KW-0505">Motor protein</keyword>
<dbReference type="CDD" id="cd22707">
    <property type="entry name" value="FHA_KIF14"/>
    <property type="match status" value="1"/>
</dbReference>
<dbReference type="InterPro" id="IPR008984">
    <property type="entry name" value="SMAD_FHA_dom_sf"/>
</dbReference>
<dbReference type="SUPFAM" id="SSF52540">
    <property type="entry name" value="P-loop containing nucleoside triphosphate hydrolases"/>
    <property type="match status" value="1"/>
</dbReference>
<dbReference type="GO" id="GO:0003777">
    <property type="term" value="F:microtubule motor activity"/>
    <property type="evidence" value="ECO:0007669"/>
    <property type="project" value="InterPro"/>
</dbReference>
<feature type="compositionally biased region" description="Polar residues" evidence="11">
    <location>
        <begin position="1539"/>
        <end position="1555"/>
    </location>
</feature>
<comment type="subcellular location">
    <subcellularLocation>
        <location evidence="1">Cytoplasm</location>
        <location evidence="1">Cytoskeleton</location>
    </subcellularLocation>
</comment>
<dbReference type="Gene3D" id="3.40.850.10">
    <property type="entry name" value="Kinesin motor domain"/>
    <property type="match status" value="2"/>
</dbReference>
<feature type="compositionally biased region" description="Polar residues" evidence="11">
    <location>
        <begin position="26"/>
        <end position="45"/>
    </location>
</feature>
<evidence type="ECO:0000313" key="13">
    <source>
        <dbReference type="EMBL" id="PFX29766.1"/>
    </source>
</evidence>
<evidence type="ECO:0000256" key="11">
    <source>
        <dbReference type="SAM" id="MobiDB-lite"/>
    </source>
</evidence>
<evidence type="ECO:0000256" key="4">
    <source>
        <dbReference type="ARBA" id="ARBA00022741"/>
    </source>
</evidence>
<feature type="region of interest" description="Disordered" evidence="11">
    <location>
        <begin position="1101"/>
        <end position="1158"/>
    </location>
</feature>
<reference evidence="14" key="1">
    <citation type="journal article" date="2017" name="bioRxiv">
        <title>Comparative analysis of the genomes of Stylophora pistillata and Acropora digitifera provides evidence for extensive differences between species of corals.</title>
        <authorList>
            <person name="Voolstra C.R."/>
            <person name="Li Y."/>
            <person name="Liew Y.J."/>
            <person name="Baumgarten S."/>
            <person name="Zoccola D."/>
            <person name="Flot J.-F."/>
            <person name="Tambutte S."/>
            <person name="Allemand D."/>
            <person name="Aranda M."/>
        </authorList>
    </citation>
    <scope>NUCLEOTIDE SEQUENCE [LARGE SCALE GENOMIC DNA]</scope>
</reference>
<feature type="compositionally biased region" description="Low complexity" evidence="11">
    <location>
        <begin position="87"/>
        <end position="101"/>
    </location>
</feature>
<evidence type="ECO:0000256" key="8">
    <source>
        <dbReference type="ARBA" id="ARBA00023212"/>
    </source>
</evidence>
<dbReference type="EMBL" id="LSMT01000061">
    <property type="protein sequence ID" value="PFX29766.1"/>
    <property type="molecule type" value="Genomic_DNA"/>
</dbReference>
<name>A0A2B4SK68_STYPI</name>
<dbReference type="GO" id="GO:0005874">
    <property type="term" value="C:microtubule"/>
    <property type="evidence" value="ECO:0007669"/>
    <property type="project" value="UniProtKB-KW"/>
</dbReference>
<evidence type="ECO:0000256" key="2">
    <source>
        <dbReference type="ARBA" id="ARBA00022490"/>
    </source>
</evidence>
<dbReference type="Gene3D" id="6.10.250.2520">
    <property type="match status" value="1"/>
</dbReference>
<evidence type="ECO:0000256" key="7">
    <source>
        <dbReference type="ARBA" id="ARBA00023175"/>
    </source>
</evidence>
<comment type="caution">
    <text evidence="13">The sequence shown here is derived from an EMBL/GenBank/DDBJ whole genome shotgun (WGS) entry which is preliminary data.</text>
</comment>
<feature type="region of interest" description="Disordered" evidence="11">
    <location>
        <begin position="1"/>
        <end position="110"/>
    </location>
</feature>
<keyword evidence="3" id="KW-0493">Microtubule</keyword>
<protein>
    <submittedName>
        <fullName evidence="13">Kinesin-like protein KIF14</fullName>
    </submittedName>
</protein>
<dbReference type="PROSITE" id="PS50067">
    <property type="entry name" value="KINESIN_MOTOR_2"/>
    <property type="match status" value="1"/>
</dbReference>
<dbReference type="InterPro" id="IPR027417">
    <property type="entry name" value="P-loop_NTPase"/>
</dbReference>
<keyword evidence="5" id="KW-0067">ATP-binding</keyword>
<dbReference type="InterPro" id="IPR019821">
    <property type="entry name" value="Kinesin_motor_CS"/>
</dbReference>
<feature type="compositionally biased region" description="Basic and acidic residues" evidence="11">
    <location>
        <begin position="1046"/>
        <end position="1056"/>
    </location>
</feature>
<feature type="coiled-coil region" evidence="10">
    <location>
        <begin position="773"/>
        <end position="934"/>
    </location>
</feature>
<dbReference type="Pfam" id="PF16183">
    <property type="entry name" value="Kinesin_assoc"/>
    <property type="match status" value="1"/>
</dbReference>
<dbReference type="Proteomes" id="UP000225706">
    <property type="component" value="Unassembled WGS sequence"/>
</dbReference>
<comment type="similarity">
    <text evidence="9">Belongs to the TRAFAC class myosin-kinesin ATPase superfamily. Kinesin family.</text>
</comment>
<keyword evidence="8" id="KW-0206">Cytoskeleton</keyword>
<organism evidence="13 14">
    <name type="scientific">Stylophora pistillata</name>
    <name type="common">Smooth cauliflower coral</name>
    <dbReference type="NCBI Taxonomy" id="50429"/>
    <lineage>
        <taxon>Eukaryota</taxon>
        <taxon>Metazoa</taxon>
        <taxon>Cnidaria</taxon>
        <taxon>Anthozoa</taxon>
        <taxon>Hexacorallia</taxon>
        <taxon>Scleractinia</taxon>
        <taxon>Astrocoeniina</taxon>
        <taxon>Pocilloporidae</taxon>
        <taxon>Stylophora</taxon>
    </lineage>
</organism>
<feature type="region of interest" description="Disordered" evidence="11">
    <location>
        <begin position="1028"/>
        <end position="1089"/>
    </location>
</feature>
<comment type="caution">
    <text evidence="9">Lacks conserved residue(s) required for the propagation of feature annotation.</text>
</comment>
<evidence type="ECO:0000313" key="14">
    <source>
        <dbReference type="Proteomes" id="UP000225706"/>
    </source>
</evidence>
<feature type="region of interest" description="Disordered" evidence="11">
    <location>
        <begin position="203"/>
        <end position="232"/>
    </location>
</feature>
<evidence type="ECO:0000256" key="10">
    <source>
        <dbReference type="SAM" id="Coils"/>
    </source>
</evidence>
<evidence type="ECO:0000256" key="5">
    <source>
        <dbReference type="ARBA" id="ARBA00022840"/>
    </source>
</evidence>
<proteinExistence type="inferred from homology"/>
<feature type="compositionally biased region" description="Low complexity" evidence="11">
    <location>
        <begin position="1058"/>
        <end position="1084"/>
    </location>
</feature>
<feature type="coiled-coil region" evidence="10">
    <location>
        <begin position="568"/>
        <end position="617"/>
    </location>
</feature>
<evidence type="ECO:0000256" key="1">
    <source>
        <dbReference type="ARBA" id="ARBA00004245"/>
    </source>
</evidence>
<dbReference type="SMART" id="SM00240">
    <property type="entry name" value="FHA"/>
    <property type="match status" value="1"/>
</dbReference>
<evidence type="ECO:0000256" key="6">
    <source>
        <dbReference type="ARBA" id="ARBA00023054"/>
    </source>
</evidence>
<keyword evidence="4" id="KW-0547">Nucleotide-binding</keyword>
<dbReference type="Pfam" id="PF23313">
    <property type="entry name" value="4HB_KIF14"/>
    <property type="match status" value="1"/>
</dbReference>
<dbReference type="SUPFAM" id="SSF49879">
    <property type="entry name" value="SMAD/FHA domain"/>
    <property type="match status" value="1"/>
</dbReference>
<feature type="domain" description="Kinesin motor" evidence="12">
    <location>
        <begin position="310"/>
        <end position="553"/>
    </location>
</feature>